<reference evidence="3 4" key="1">
    <citation type="submission" date="2017-07" db="EMBL/GenBank/DDBJ databases">
        <title>Acidovorax KNDSW TSA 6 genome sequence and assembly.</title>
        <authorList>
            <person name="Mayilraj S."/>
        </authorList>
    </citation>
    <scope>NUCLEOTIDE SEQUENCE [LARGE SCALE GENOMIC DNA]</scope>
    <source>
        <strain evidence="3 4">KNDSW-TSA6</strain>
    </source>
</reference>
<feature type="chain" id="PRO_5013234924" description="IPTL-CTERM protein sorting domain-containing protein" evidence="2">
    <location>
        <begin position="20"/>
        <end position="156"/>
    </location>
</feature>
<keyword evidence="2" id="KW-0732">Signal</keyword>
<dbReference type="AlphaFoldDB" id="A0A235EGH8"/>
<evidence type="ECO:0000256" key="1">
    <source>
        <dbReference type="SAM" id="Phobius"/>
    </source>
</evidence>
<evidence type="ECO:0000256" key="2">
    <source>
        <dbReference type="SAM" id="SignalP"/>
    </source>
</evidence>
<sequence length="156" mass="15130">MHAGAIAALLLTTAAPTRADWALPPGTAADLGGGTVSLGCTDVAVNGGSLALGASGALLAARDVSASAGASLSLNGGRVELAGQWTWANPTHASGGQVLRTASPGCLLAGPAGPIPLGGSAVAPVPVPMLGPWTLALLTPAVLALATRRRRKPAQH</sequence>
<dbReference type="Proteomes" id="UP000215441">
    <property type="component" value="Unassembled WGS sequence"/>
</dbReference>
<comment type="caution">
    <text evidence="3">The sequence shown here is derived from an EMBL/GenBank/DDBJ whole genome shotgun (WGS) entry which is preliminary data.</text>
</comment>
<feature type="signal peptide" evidence="2">
    <location>
        <begin position="1"/>
        <end position="19"/>
    </location>
</feature>
<gene>
    <name evidence="3" type="ORF">CBY09_21645</name>
</gene>
<proteinExistence type="predicted"/>
<name>A0A235EGH8_9BURK</name>
<organism evidence="3 4">
    <name type="scientific">Acidovorax kalamii</name>
    <dbReference type="NCBI Taxonomy" id="2004485"/>
    <lineage>
        <taxon>Bacteria</taxon>
        <taxon>Pseudomonadati</taxon>
        <taxon>Pseudomonadota</taxon>
        <taxon>Betaproteobacteria</taxon>
        <taxon>Burkholderiales</taxon>
        <taxon>Comamonadaceae</taxon>
        <taxon>Acidovorax</taxon>
    </lineage>
</organism>
<evidence type="ECO:0008006" key="5">
    <source>
        <dbReference type="Google" id="ProtNLM"/>
    </source>
</evidence>
<feature type="transmembrane region" description="Helical" evidence="1">
    <location>
        <begin position="130"/>
        <end position="147"/>
    </location>
</feature>
<keyword evidence="1" id="KW-0812">Transmembrane</keyword>
<keyword evidence="1" id="KW-1133">Transmembrane helix</keyword>
<accession>A0A235EGH8</accession>
<keyword evidence="1" id="KW-0472">Membrane</keyword>
<evidence type="ECO:0000313" key="4">
    <source>
        <dbReference type="Proteomes" id="UP000215441"/>
    </source>
</evidence>
<evidence type="ECO:0000313" key="3">
    <source>
        <dbReference type="EMBL" id="OYD48146.1"/>
    </source>
</evidence>
<dbReference type="EMBL" id="NOIG01000013">
    <property type="protein sequence ID" value="OYD48146.1"/>
    <property type="molecule type" value="Genomic_DNA"/>
</dbReference>
<keyword evidence="4" id="KW-1185">Reference proteome</keyword>
<protein>
    <recommendedName>
        <fullName evidence="5">IPTL-CTERM protein sorting domain-containing protein</fullName>
    </recommendedName>
</protein>